<dbReference type="OrthoDB" id="6115526at2"/>
<accession>A0A1Y0C4B3</accession>
<evidence type="ECO:0000256" key="2">
    <source>
        <dbReference type="ARBA" id="ARBA00019066"/>
    </source>
</evidence>
<organism evidence="5 6">
    <name type="scientific">Mycobacterium dioxanotrophicus</name>
    <dbReference type="NCBI Taxonomy" id="482462"/>
    <lineage>
        <taxon>Bacteria</taxon>
        <taxon>Bacillati</taxon>
        <taxon>Actinomycetota</taxon>
        <taxon>Actinomycetes</taxon>
        <taxon>Mycobacteriales</taxon>
        <taxon>Mycobacteriaceae</taxon>
        <taxon>Mycobacterium</taxon>
    </lineage>
</organism>
<keyword evidence="3" id="KW-0583">PHB biosynthesis</keyword>
<proteinExistence type="predicted"/>
<evidence type="ECO:0000256" key="4">
    <source>
        <dbReference type="SAM" id="MobiDB-lite"/>
    </source>
</evidence>
<evidence type="ECO:0000256" key="3">
    <source>
        <dbReference type="ARBA" id="ARBA00022752"/>
    </source>
</evidence>
<dbReference type="InterPro" id="IPR010123">
    <property type="entry name" value="PHA_synth_III_E"/>
</dbReference>
<dbReference type="GO" id="GO:0042619">
    <property type="term" value="P:poly-hydroxybutyrate biosynthetic process"/>
    <property type="evidence" value="ECO:0007669"/>
    <property type="project" value="UniProtKB-KW"/>
</dbReference>
<feature type="region of interest" description="Disordered" evidence="4">
    <location>
        <begin position="248"/>
        <end position="267"/>
    </location>
</feature>
<dbReference type="RefSeq" id="WP_087077470.1">
    <property type="nucleotide sequence ID" value="NZ_CP020809.1"/>
</dbReference>
<dbReference type="Pfam" id="PF09712">
    <property type="entry name" value="PHA_synth_III_E"/>
    <property type="match status" value="1"/>
</dbReference>
<protein>
    <recommendedName>
        <fullName evidence="2">Poly(3-hydroxyalkanoate) polymerase subunit PhaE</fullName>
    </recommendedName>
</protein>
<evidence type="ECO:0000313" key="6">
    <source>
        <dbReference type="Proteomes" id="UP000195331"/>
    </source>
</evidence>
<evidence type="ECO:0000313" key="5">
    <source>
        <dbReference type="EMBL" id="ART69982.1"/>
    </source>
</evidence>
<keyword evidence="6" id="KW-1185">Reference proteome</keyword>
<dbReference type="AlphaFoldDB" id="A0A1Y0C4B3"/>
<dbReference type="UniPathway" id="UPA00917"/>
<reference evidence="5 6" key="1">
    <citation type="submission" date="2017-04" db="EMBL/GenBank/DDBJ databases">
        <title>Whole Genome Sequence of 1,4-Dioxane Degrading Bacterium Mycobacterium dioxanotrophicus PH-06.</title>
        <authorList>
            <person name="He Y."/>
        </authorList>
    </citation>
    <scope>NUCLEOTIDE SEQUENCE [LARGE SCALE GENOMIC DNA]</scope>
    <source>
        <strain evidence="5 6">PH-06</strain>
    </source>
</reference>
<dbReference type="KEGG" id="mdx:BTO20_16620"/>
<feature type="compositionally biased region" description="Low complexity" evidence="4">
    <location>
        <begin position="256"/>
        <end position="267"/>
    </location>
</feature>
<name>A0A1Y0C4B3_9MYCO</name>
<evidence type="ECO:0000256" key="1">
    <source>
        <dbReference type="ARBA" id="ARBA00004683"/>
    </source>
</evidence>
<comment type="pathway">
    <text evidence="1">Biopolymer metabolism; poly-(R)-3-hydroxybutanoate biosynthesis.</text>
</comment>
<dbReference type="EMBL" id="CP020809">
    <property type="protein sequence ID" value="ART69982.1"/>
    <property type="molecule type" value="Genomic_DNA"/>
</dbReference>
<sequence length="267" mass="29351">MTAKPWDEMTTRWREMYEAQTARAQQAWLDGQRHLNAALAGTPKTDDDAGAAALTELWRSWLALGDSSWSAAGSSAPTMGTFGGMSPEAISLSMASGGAVTDMLRRMAEGPRFADVGTSERLTAQVMEKWLSVQASSRTYESVLAGAWAEANTRFAAYLSERRRTGEEVPTGRAALKTWLDISNDVLLETQRSEGFLAAQRQLMRDGLDFMLVQREFLEALTGPIGLPTRSEIDEIHQTVHQLKQRIRALEKRSSPTRTSPSPAASD</sequence>
<gene>
    <name evidence="5" type="ORF">BTO20_16620</name>
</gene>
<dbReference type="Proteomes" id="UP000195331">
    <property type="component" value="Chromosome"/>
</dbReference>